<dbReference type="PANTHER" id="PTHR21310">
    <property type="entry name" value="AMINOGLYCOSIDE PHOSPHOTRANSFERASE-RELATED-RELATED"/>
    <property type="match status" value="1"/>
</dbReference>
<dbReference type="PANTHER" id="PTHR21310:SF56">
    <property type="entry name" value="AMINOGLYCOSIDE PHOSPHOTRANSFERASE DOMAIN-CONTAINING PROTEIN"/>
    <property type="match status" value="1"/>
</dbReference>
<reference evidence="2 3" key="1">
    <citation type="submission" date="2017-12" db="EMBL/GenBank/DDBJ databases">
        <title>Comparative genomics of Botrytis spp.</title>
        <authorList>
            <person name="Valero-Jimenez C.A."/>
            <person name="Tapia P."/>
            <person name="Veloso J."/>
            <person name="Silva-Moreno E."/>
            <person name="Staats M."/>
            <person name="Valdes J.H."/>
            <person name="Van Kan J.A.L."/>
        </authorList>
    </citation>
    <scope>NUCLEOTIDE SEQUENCE [LARGE SCALE GENOMIC DNA]</scope>
    <source>
        <strain evidence="2 3">Bp0003</strain>
    </source>
</reference>
<dbReference type="Proteomes" id="UP000297910">
    <property type="component" value="Unassembled WGS sequence"/>
</dbReference>
<sequence length="352" mass="39193">MPTSNTTKTNPFPPLSDGIDHVAATIELFCTEIGLGHDIQNCEVREGGNNTVIMFSYIPFTSSDPDHPPPSYTRQHCILRTRKRILINSLNATSEATKRIVAVMHTYGEAGPHPSPLPIPAILAYDETYDNIIQCPYIIQRKAAGEDLKKWYELLDIPGPASDQYHMKERLRIAEEMAKFIASMENNVQFAEYRVLVNGPGMLEEEMEMSIEGPIVGSVRIPGILKHVDFIESLINARGEIAAAQFGYSSAECQDLEKLGGVFQQVRDGGLLDRFSGVSTLWHPDLYPRNVVFDWVGAGAGAGSGAGEDKEMKLTAVIDWDNAMVLPRIMTRKPLKWLWGIDIIQRCCLRDC</sequence>
<protein>
    <recommendedName>
        <fullName evidence="1">Aminoglycoside phosphotransferase domain-containing protein</fullName>
    </recommendedName>
</protein>
<dbReference type="Pfam" id="PF01636">
    <property type="entry name" value="APH"/>
    <property type="match status" value="1"/>
</dbReference>
<organism evidence="2 3">
    <name type="scientific">Botrytis paeoniae</name>
    <dbReference type="NCBI Taxonomy" id="278948"/>
    <lineage>
        <taxon>Eukaryota</taxon>
        <taxon>Fungi</taxon>
        <taxon>Dikarya</taxon>
        <taxon>Ascomycota</taxon>
        <taxon>Pezizomycotina</taxon>
        <taxon>Leotiomycetes</taxon>
        <taxon>Helotiales</taxon>
        <taxon>Sclerotiniaceae</taxon>
        <taxon>Botrytis</taxon>
    </lineage>
</organism>
<evidence type="ECO:0000313" key="3">
    <source>
        <dbReference type="Proteomes" id="UP000297910"/>
    </source>
</evidence>
<proteinExistence type="predicted"/>
<keyword evidence="3" id="KW-1185">Reference proteome</keyword>
<accession>A0A4Z1FLW6</accession>
<dbReference type="AlphaFoldDB" id="A0A4Z1FLW6"/>
<feature type="domain" description="Aminoglycoside phosphotransferase" evidence="1">
    <location>
        <begin position="93"/>
        <end position="328"/>
    </location>
</feature>
<evidence type="ECO:0000313" key="2">
    <source>
        <dbReference type="EMBL" id="TGO25505.1"/>
    </source>
</evidence>
<dbReference type="SUPFAM" id="SSF56112">
    <property type="entry name" value="Protein kinase-like (PK-like)"/>
    <property type="match status" value="1"/>
</dbReference>
<gene>
    <name evidence="2" type="ORF">BPAE_0078g00040</name>
</gene>
<dbReference type="InterPro" id="IPR011009">
    <property type="entry name" value="Kinase-like_dom_sf"/>
</dbReference>
<name>A0A4Z1FLW6_9HELO</name>
<dbReference type="InterPro" id="IPR051678">
    <property type="entry name" value="AGP_Transferase"/>
</dbReference>
<comment type="caution">
    <text evidence="2">The sequence shown here is derived from an EMBL/GenBank/DDBJ whole genome shotgun (WGS) entry which is preliminary data.</text>
</comment>
<evidence type="ECO:0000259" key="1">
    <source>
        <dbReference type="Pfam" id="PF01636"/>
    </source>
</evidence>
<dbReference type="EMBL" id="PQXI01000078">
    <property type="protein sequence ID" value="TGO25505.1"/>
    <property type="molecule type" value="Genomic_DNA"/>
</dbReference>
<dbReference type="InterPro" id="IPR002575">
    <property type="entry name" value="Aminoglycoside_PTrfase"/>
</dbReference>